<dbReference type="EMBL" id="MPJW01000100">
    <property type="protein sequence ID" value="OLU40687.1"/>
    <property type="molecule type" value="Genomic_DNA"/>
</dbReference>
<evidence type="ECO:0000313" key="10">
    <source>
        <dbReference type="Proteomes" id="UP000186341"/>
    </source>
</evidence>
<evidence type="ECO:0000256" key="5">
    <source>
        <dbReference type="ARBA" id="ARBA00023124"/>
    </source>
</evidence>
<dbReference type="SUPFAM" id="SSF143081">
    <property type="entry name" value="BB1717-like"/>
    <property type="match status" value="1"/>
</dbReference>
<keyword evidence="2 8" id="KW-0645">Protease</keyword>
<dbReference type="GeneID" id="82202480"/>
<accession>A0A1U7NGY8</accession>
<dbReference type="PANTHER" id="PTHR13604">
    <property type="entry name" value="DC12-RELATED"/>
    <property type="match status" value="1"/>
</dbReference>
<dbReference type="EC" id="3.4.-.-" evidence="8"/>
<dbReference type="InterPro" id="IPR003738">
    <property type="entry name" value="SRAP"/>
</dbReference>
<keyword evidence="5" id="KW-0190">Covalent protein-DNA linkage</keyword>
<dbReference type="AlphaFoldDB" id="A0A1U7NGY8"/>
<evidence type="ECO:0000256" key="3">
    <source>
        <dbReference type="ARBA" id="ARBA00022763"/>
    </source>
</evidence>
<gene>
    <name evidence="9" type="ORF">BO222_04525</name>
</gene>
<evidence type="ECO:0000256" key="4">
    <source>
        <dbReference type="ARBA" id="ARBA00022801"/>
    </source>
</evidence>
<keyword evidence="10" id="KW-1185">Reference proteome</keyword>
<dbReference type="RefSeq" id="WP_075818787.1">
    <property type="nucleotide sequence ID" value="NZ_CAPNHH010000026.1"/>
</dbReference>
<evidence type="ECO:0000313" key="9">
    <source>
        <dbReference type="EMBL" id="OLU40687.1"/>
    </source>
</evidence>
<evidence type="ECO:0000256" key="8">
    <source>
        <dbReference type="RuleBase" id="RU364100"/>
    </source>
</evidence>
<keyword evidence="7" id="KW-0456">Lyase</keyword>
<evidence type="ECO:0000256" key="6">
    <source>
        <dbReference type="ARBA" id="ARBA00023125"/>
    </source>
</evidence>
<dbReference type="GO" id="GO:0016829">
    <property type="term" value="F:lyase activity"/>
    <property type="evidence" value="ECO:0007669"/>
    <property type="project" value="UniProtKB-KW"/>
</dbReference>
<comment type="similarity">
    <text evidence="1 8">Belongs to the SOS response-associated peptidase family.</text>
</comment>
<protein>
    <recommendedName>
        <fullName evidence="8">Abasic site processing protein</fullName>
        <ecNumber evidence="8">3.4.-.-</ecNumber>
    </recommendedName>
</protein>
<evidence type="ECO:0000256" key="7">
    <source>
        <dbReference type="ARBA" id="ARBA00023239"/>
    </source>
</evidence>
<keyword evidence="3" id="KW-0227">DNA damage</keyword>
<evidence type="ECO:0000256" key="1">
    <source>
        <dbReference type="ARBA" id="ARBA00008136"/>
    </source>
</evidence>
<dbReference type="Proteomes" id="UP000186341">
    <property type="component" value="Unassembled WGS sequence"/>
</dbReference>
<dbReference type="GO" id="GO:0003697">
    <property type="term" value="F:single-stranded DNA binding"/>
    <property type="evidence" value="ECO:0007669"/>
    <property type="project" value="InterPro"/>
</dbReference>
<keyword evidence="4 8" id="KW-0378">Hydrolase</keyword>
<dbReference type="GO" id="GO:0008233">
    <property type="term" value="F:peptidase activity"/>
    <property type="evidence" value="ECO:0007669"/>
    <property type="project" value="UniProtKB-KW"/>
</dbReference>
<dbReference type="Gene3D" id="3.90.1680.10">
    <property type="entry name" value="SOS response associated peptidase-like"/>
    <property type="match status" value="1"/>
</dbReference>
<keyword evidence="6" id="KW-0238">DNA-binding</keyword>
<evidence type="ECO:0000256" key="2">
    <source>
        <dbReference type="ARBA" id="ARBA00022670"/>
    </source>
</evidence>
<sequence>MCGRFLMNEEALAAVENFVKIPRLIQGQLDLGMIFPSNPSLVIYEDGNDFKAGIKHFGFLSEKLKKRIINARAETIEEKWMFKNAFHHQRCVIPCALFYEWNSAKERISFTENGHPVMYLAGIWMKDDFVILTTEANSSMERFHHRMPLILTKEQSEEWILNYSEASKLLGIIPPALRYHIDTPKQATLF</sequence>
<dbReference type="OrthoDB" id="9782620at2"/>
<dbReference type="InterPro" id="IPR036590">
    <property type="entry name" value="SRAP-like"/>
</dbReference>
<organism evidence="9 10">
    <name type="scientific">Ileibacterium valens</name>
    <dbReference type="NCBI Taxonomy" id="1862668"/>
    <lineage>
        <taxon>Bacteria</taxon>
        <taxon>Bacillati</taxon>
        <taxon>Bacillota</taxon>
        <taxon>Erysipelotrichia</taxon>
        <taxon>Erysipelotrichales</taxon>
        <taxon>Erysipelotrichaceae</taxon>
        <taxon>Ileibacterium</taxon>
    </lineage>
</organism>
<reference evidence="9 10" key="1">
    <citation type="submission" date="2016-11" db="EMBL/GenBank/DDBJ databases">
        <title>Description of two novel members of the family Erysipelotrichaceae: Ileibacterium lipovorans gen. nov., sp. nov. and Dubosiella newyorkensis, gen. nov., sp. nov.</title>
        <authorList>
            <person name="Cox L.M."/>
            <person name="Sohn J."/>
            <person name="Tyrrell K.L."/>
            <person name="Citron D.M."/>
            <person name="Lawson P.A."/>
            <person name="Patel N.B."/>
            <person name="Iizumi T."/>
            <person name="Perez-Perez G.I."/>
            <person name="Goldstein E.J."/>
            <person name="Blaser M.J."/>
        </authorList>
    </citation>
    <scope>NUCLEOTIDE SEQUENCE [LARGE SCALE GENOMIC DNA]</scope>
    <source>
        <strain evidence="9 10">NYU-BL-A3</strain>
    </source>
</reference>
<name>A0A1U7NGY8_9FIRM</name>
<comment type="caution">
    <text evidence="9">The sequence shown here is derived from an EMBL/GenBank/DDBJ whole genome shotgun (WGS) entry which is preliminary data.</text>
</comment>
<dbReference type="Pfam" id="PF02586">
    <property type="entry name" value="SRAP"/>
    <property type="match status" value="1"/>
</dbReference>
<dbReference type="GO" id="GO:0106300">
    <property type="term" value="P:protein-DNA covalent cross-linking repair"/>
    <property type="evidence" value="ECO:0007669"/>
    <property type="project" value="InterPro"/>
</dbReference>
<dbReference type="PANTHER" id="PTHR13604:SF0">
    <property type="entry name" value="ABASIC SITE PROCESSING PROTEIN HMCES"/>
    <property type="match status" value="1"/>
</dbReference>
<proteinExistence type="inferred from homology"/>
<dbReference type="GO" id="GO:0006508">
    <property type="term" value="P:proteolysis"/>
    <property type="evidence" value="ECO:0007669"/>
    <property type="project" value="UniProtKB-KW"/>
</dbReference>